<dbReference type="RefSeq" id="WP_256398339.1">
    <property type="nucleotide sequence ID" value="NZ_JANHJR010000001.1"/>
</dbReference>
<dbReference type="CDD" id="cd02440">
    <property type="entry name" value="AdoMet_MTases"/>
    <property type="match status" value="1"/>
</dbReference>
<organism evidence="2 3">
    <name type="scientific">Haloarchaeobius litoreus</name>
    <dbReference type="NCBI Taxonomy" id="755306"/>
    <lineage>
        <taxon>Archaea</taxon>
        <taxon>Methanobacteriati</taxon>
        <taxon>Methanobacteriota</taxon>
        <taxon>Stenosarchaea group</taxon>
        <taxon>Halobacteria</taxon>
        <taxon>Halobacteriales</taxon>
        <taxon>Halorubellaceae</taxon>
        <taxon>Haloarchaeobius</taxon>
    </lineage>
</organism>
<gene>
    <name evidence="2" type="ORF">ACFSBL_10635</name>
</gene>
<evidence type="ECO:0000259" key="1">
    <source>
        <dbReference type="Pfam" id="PF13649"/>
    </source>
</evidence>
<keyword evidence="3" id="KW-1185">Reference proteome</keyword>
<dbReference type="EC" id="2.1.1.222" evidence="2"/>
<name>A0ABD6DJ86_9EURY</name>
<protein>
    <submittedName>
        <fullName evidence="2">Class I SAM-dependent methyltransferase</fullName>
        <ecNumber evidence="2">2.1.1.222</ecNumber>
        <ecNumber evidence="2">2.1.1.64</ecNumber>
    </submittedName>
</protein>
<dbReference type="InterPro" id="IPR029063">
    <property type="entry name" value="SAM-dependent_MTases_sf"/>
</dbReference>
<sequence>MTDTTDPEAFYDEYGEREWERLERDFFHRLEWEGTVEYLDRYLPESGHVLDAGGAAGRYTVWLAERGYDVTLVDLSAAQLDIAGERVAERDLDGSVTVEKGDVRDLAFDADEFDATLCLGGPISHVLDEAERETAVSELKRVTRLGGPVLVSVMGRLSAVLTTVHHTGRERFEAGAADYHILPDLVESGDYTGERCAEHDVEPAMADCHFFRADELESLLESGGLTVETLAALEGVASTRRDEFDGLDDDRRRVVREVNDQLREDRSVVDLSSHMLGVARVE</sequence>
<dbReference type="InterPro" id="IPR041698">
    <property type="entry name" value="Methyltransf_25"/>
</dbReference>
<dbReference type="GO" id="GO:0061542">
    <property type="term" value="F:3-demethylubiquinol 3-O-methyltransferase activity"/>
    <property type="evidence" value="ECO:0007669"/>
    <property type="project" value="UniProtKB-EC"/>
</dbReference>
<accession>A0ABD6DJ86</accession>
<dbReference type="AlphaFoldDB" id="A0ABD6DJ86"/>
<comment type="caution">
    <text evidence="2">The sequence shown here is derived from an EMBL/GenBank/DDBJ whole genome shotgun (WGS) entry which is preliminary data.</text>
</comment>
<dbReference type="EC" id="2.1.1.64" evidence="2"/>
<evidence type="ECO:0000313" key="3">
    <source>
        <dbReference type="Proteomes" id="UP001597034"/>
    </source>
</evidence>
<keyword evidence="2" id="KW-0489">Methyltransferase</keyword>
<dbReference type="SUPFAM" id="SSF53335">
    <property type="entry name" value="S-adenosyl-L-methionine-dependent methyltransferases"/>
    <property type="match status" value="1"/>
</dbReference>
<evidence type="ECO:0000313" key="2">
    <source>
        <dbReference type="EMBL" id="MFD1646138.1"/>
    </source>
</evidence>
<proteinExistence type="predicted"/>
<dbReference type="EMBL" id="JBHUDO010000002">
    <property type="protein sequence ID" value="MFD1646138.1"/>
    <property type="molecule type" value="Genomic_DNA"/>
</dbReference>
<keyword evidence="2" id="KW-0808">Transferase</keyword>
<dbReference type="GO" id="GO:0102208">
    <property type="term" value="F:2-polyprenyl-6-hydroxyphenol methylase activity"/>
    <property type="evidence" value="ECO:0007669"/>
    <property type="project" value="UniProtKB-EC"/>
</dbReference>
<reference evidence="2 3" key="1">
    <citation type="journal article" date="2019" name="Int. J. Syst. Evol. Microbiol.">
        <title>The Global Catalogue of Microorganisms (GCM) 10K type strain sequencing project: providing services to taxonomists for standard genome sequencing and annotation.</title>
        <authorList>
            <consortium name="The Broad Institute Genomics Platform"/>
            <consortium name="The Broad Institute Genome Sequencing Center for Infectious Disease"/>
            <person name="Wu L."/>
            <person name="Ma J."/>
        </authorList>
    </citation>
    <scope>NUCLEOTIDE SEQUENCE [LARGE SCALE GENOMIC DNA]</scope>
    <source>
        <strain evidence="2 3">CGMCC 1.10390</strain>
    </source>
</reference>
<dbReference type="Gene3D" id="3.40.50.150">
    <property type="entry name" value="Vaccinia Virus protein VP39"/>
    <property type="match status" value="1"/>
</dbReference>
<dbReference type="GO" id="GO:0032259">
    <property type="term" value="P:methylation"/>
    <property type="evidence" value="ECO:0007669"/>
    <property type="project" value="UniProtKB-KW"/>
</dbReference>
<dbReference type="Pfam" id="PF13649">
    <property type="entry name" value="Methyltransf_25"/>
    <property type="match status" value="1"/>
</dbReference>
<feature type="domain" description="Methyltransferase" evidence="1">
    <location>
        <begin position="49"/>
        <end position="147"/>
    </location>
</feature>
<dbReference type="Proteomes" id="UP001597034">
    <property type="component" value="Unassembled WGS sequence"/>
</dbReference>